<organism evidence="1 2">
    <name type="scientific">Aspergillus heteromorphus CBS 117.55</name>
    <dbReference type="NCBI Taxonomy" id="1448321"/>
    <lineage>
        <taxon>Eukaryota</taxon>
        <taxon>Fungi</taxon>
        <taxon>Dikarya</taxon>
        <taxon>Ascomycota</taxon>
        <taxon>Pezizomycotina</taxon>
        <taxon>Eurotiomycetes</taxon>
        <taxon>Eurotiomycetidae</taxon>
        <taxon>Eurotiales</taxon>
        <taxon>Aspergillaceae</taxon>
        <taxon>Aspergillus</taxon>
        <taxon>Aspergillus subgen. Circumdati</taxon>
    </lineage>
</organism>
<protein>
    <submittedName>
        <fullName evidence="1">Uncharacterized protein</fullName>
    </submittedName>
</protein>
<accession>A0A317WDP4</accession>
<comment type="caution">
    <text evidence="1">The sequence shown here is derived from an EMBL/GenBank/DDBJ whole genome shotgun (WGS) entry which is preliminary data.</text>
</comment>
<keyword evidence="2" id="KW-1185">Reference proteome</keyword>
<proteinExistence type="predicted"/>
<dbReference type="AlphaFoldDB" id="A0A317WDP4"/>
<evidence type="ECO:0000313" key="1">
    <source>
        <dbReference type="EMBL" id="PWY83427.1"/>
    </source>
</evidence>
<dbReference type="GeneID" id="37061082"/>
<name>A0A317WDP4_9EURO</name>
<sequence length="210" mass="23746">MYVCMYVTTMYCHCTKYSPPTECGTGYIHTYMGSIGRCRSFYFYSFLFNEGWRLGFLLSLAQPRAIYSGPRNITFLDHRLRPQCLFVGINSRGPDWACDHKNSCLRGLSFPSARRPLTAGHVLPPRPTRNACNLQTAGGDSPHLVSFPPTPHLILLPFYISSSRHLPARVTNVFFPLLQSYGTPSRSVHFCDLPPHPLRKDQAAESIRCT</sequence>
<gene>
    <name evidence="1" type="ORF">BO70DRAFT_25560</name>
</gene>
<reference evidence="1 2" key="1">
    <citation type="submission" date="2016-12" db="EMBL/GenBank/DDBJ databases">
        <title>The genomes of Aspergillus section Nigri reveals drivers in fungal speciation.</title>
        <authorList>
            <consortium name="DOE Joint Genome Institute"/>
            <person name="Vesth T.C."/>
            <person name="Nybo J."/>
            <person name="Theobald S."/>
            <person name="Brandl J."/>
            <person name="Frisvad J.C."/>
            <person name="Nielsen K.F."/>
            <person name="Lyhne E.K."/>
            <person name="Kogle M.E."/>
            <person name="Kuo A."/>
            <person name="Riley R."/>
            <person name="Clum A."/>
            <person name="Nolan M."/>
            <person name="Lipzen A."/>
            <person name="Salamov A."/>
            <person name="Henrissat B."/>
            <person name="Wiebenga A."/>
            <person name="De Vries R.P."/>
            <person name="Grigoriev I.V."/>
            <person name="Mortensen U.H."/>
            <person name="Andersen M.R."/>
            <person name="Baker S.E."/>
        </authorList>
    </citation>
    <scope>NUCLEOTIDE SEQUENCE [LARGE SCALE GENOMIC DNA]</scope>
    <source>
        <strain evidence="1 2">CBS 117.55</strain>
    </source>
</reference>
<evidence type="ECO:0000313" key="2">
    <source>
        <dbReference type="Proteomes" id="UP000247233"/>
    </source>
</evidence>
<dbReference type="VEuPathDB" id="FungiDB:BO70DRAFT_25560"/>
<dbReference type="RefSeq" id="XP_025399870.1">
    <property type="nucleotide sequence ID" value="XM_025538845.1"/>
</dbReference>
<dbReference type="EMBL" id="MSFL01000010">
    <property type="protein sequence ID" value="PWY83427.1"/>
    <property type="molecule type" value="Genomic_DNA"/>
</dbReference>
<dbReference type="Proteomes" id="UP000247233">
    <property type="component" value="Unassembled WGS sequence"/>
</dbReference>